<reference evidence="2" key="1">
    <citation type="submission" date="2021-02" db="EMBL/GenBank/DDBJ databases">
        <authorList>
            <person name="Nowell W R."/>
        </authorList>
    </citation>
    <scope>NUCLEOTIDE SEQUENCE</scope>
    <source>
        <strain evidence="2">Ploen Becks lab</strain>
    </source>
</reference>
<keyword evidence="3" id="KW-1185">Reference proteome</keyword>
<dbReference type="InterPro" id="IPR006461">
    <property type="entry name" value="PLAC_motif_containing"/>
</dbReference>
<evidence type="ECO:0000313" key="2">
    <source>
        <dbReference type="EMBL" id="CAF0833438.1"/>
    </source>
</evidence>
<accession>A0A813V6R0</accession>
<dbReference type="Proteomes" id="UP000663879">
    <property type="component" value="Unassembled WGS sequence"/>
</dbReference>
<dbReference type="EMBL" id="CAJNOC010001083">
    <property type="protein sequence ID" value="CAF0833438.1"/>
    <property type="molecule type" value="Genomic_DNA"/>
</dbReference>
<dbReference type="OrthoDB" id="1045822at2759"/>
<dbReference type="Pfam" id="PF04749">
    <property type="entry name" value="PLAC8"/>
    <property type="match status" value="1"/>
</dbReference>
<evidence type="ECO:0000313" key="3">
    <source>
        <dbReference type="Proteomes" id="UP000663879"/>
    </source>
</evidence>
<organism evidence="2 3">
    <name type="scientific">Brachionus calyciflorus</name>
    <dbReference type="NCBI Taxonomy" id="104777"/>
    <lineage>
        <taxon>Eukaryota</taxon>
        <taxon>Metazoa</taxon>
        <taxon>Spiralia</taxon>
        <taxon>Gnathifera</taxon>
        <taxon>Rotifera</taxon>
        <taxon>Eurotatoria</taxon>
        <taxon>Monogononta</taxon>
        <taxon>Pseudotrocha</taxon>
        <taxon>Ploima</taxon>
        <taxon>Brachionidae</taxon>
        <taxon>Brachionus</taxon>
    </lineage>
</organism>
<dbReference type="PANTHER" id="PTHR15907">
    <property type="entry name" value="DUF614 FAMILY PROTEIN-RELATED"/>
    <property type="match status" value="1"/>
</dbReference>
<dbReference type="AlphaFoldDB" id="A0A813V6R0"/>
<sequence length="103" mass="11089">MASYNQPRAGEWRHGLFDCCGSCSDCLCASFCPNCFAYCAAQEAGEGTLMSCIHCFTFPFCLCCLRGAARGKHGIEGGCLGDCLVSLFCPCCVAIQVKREFTD</sequence>
<proteinExistence type="inferred from homology"/>
<evidence type="ECO:0000256" key="1">
    <source>
        <dbReference type="ARBA" id="ARBA00009024"/>
    </source>
</evidence>
<dbReference type="NCBIfam" id="TIGR01571">
    <property type="entry name" value="A_thal_Cys_rich"/>
    <property type="match status" value="1"/>
</dbReference>
<gene>
    <name evidence="2" type="ORF">OXX778_LOCUS8086</name>
</gene>
<comment type="caution">
    <text evidence="2">The sequence shown here is derived from an EMBL/GenBank/DDBJ whole genome shotgun (WGS) entry which is preliminary data.</text>
</comment>
<name>A0A813V6R0_9BILA</name>
<comment type="similarity">
    <text evidence="1">Belongs to the cornifelin family.</text>
</comment>
<protein>
    <submittedName>
        <fullName evidence="2">Uncharacterized protein</fullName>
    </submittedName>
</protein>